<dbReference type="InterPro" id="IPR001849">
    <property type="entry name" value="PH_domain"/>
</dbReference>
<dbReference type="PANTHER" id="PTHR23175:SF23">
    <property type="entry name" value="PDZ DOMAIN-CONTAINING PROTEIN"/>
    <property type="match status" value="1"/>
</dbReference>
<dbReference type="InterPro" id="IPR036034">
    <property type="entry name" value="PDZ_sf"/>
</dbReference>
<dbReference type="Pfam" id="PF15410">
    <property type="entry name" value="PH_9"/>
    <property type="match status" value="1"/>
</dbReference>
<feature type="domain" description="Rho-GAP" evidence="5">
    <location>
        <begin position="863"/>
        <end position="1055"/>
    </location>
</feature>
<feature type="region of interest" description="Disordered" evidence="2">
    <location>
        <begin position="813"/>
        <end position="832"/>
    </location>
</feature>
<organism evidence="6 7">
    <name type="scientific">Limulus polyphemus</name>
    <name type="common">Atlantic horseshoe crab</name>
    <dbReference type="NCBI Taxonomy" id="6850"/>
    <lineage>
        <taxon>Eukaryota</taxon>
        <taxon>Metazoa</taxon>
        <taxon>Ecdysozoa</taxon>
        <taxon>Arthropoda</taxon>
        <taxon>Chelicerata</taxon>
        <taxon>Merostomata</taxon>
        <taxon>Xiphosura</taxon>
        <taxon>Limulidae</taxon>
        <taxon>Limulus</taxon>
    </lineage>
</organism>
<reference evidence="7" key="1">
    <citation type="submission" date="2025-08" db="UniProtKB">
        <authorList>
            <consortium name="RefSeq"/>
        </authorList>
    </citation>
    <scope>IDENTIFICATION</scope>
    <source>
        <tissue evidence="7">Muscle</tissue>
    </source>
</reference>
<keyword evidence="6" id="KW-1185">Reference proteome</keyword>
<name>A0ABM1S6U1_LIMPO</name>
<dbReference type="InterPro" id="IPR001478">
    <property type="entry name" value="PDZ"/>
</dbReference>
<evidence type="ECO:0000313" key="7">
    <source>
        <dbReference type="RefSeq" id="XP_022239346.1"/>
    </source>
</evidence>
<dbReference type="PRINTS" id="PR00683">
    <property type="entry name" value="SPECTRINPH"/>
</dbReference>
<evidence type="ECO:0000259" key="5">
    <source>
        <dbReference type="PROSITE" id="PS50238"/>
    </source>
</evidence>
<dbReference type="RefSeq" id="XP_022239346.1">
    <property type="nucleotide sequence ID" value="XM_022383638.1"/>
</dbReference>
<feature type="region of interest" description="Disordered" evidence="2">
    <location>
        <begin position="1209"/>
        <end position="1228"/>
    </location>
</feature>
<feature type="domain" description="PH" evidence="3">
    <location>
        <begin position="658"/>
        <end position="767"/>
    </location>
</feature>
<evidence type="ECO:0000313" key="6">
    <source>
        <dbReference type="Proteomes" id="UP000694941"/>
    </source>
</evidence>
<dbReference type="PROSITE" id="PS50106">
    <property type="entry name" value="PDZ"/>
    <property type="match status" value="1"/>
</dbReference>
<dbReference type="GeneID" id="106457641"/>
<dbReference type="InterPro" id="IPR041681">
    <property type="entry name" value="PH_9"/>
</dbReference>
<evidence type="ECO:0000259" key="4">
    <source>
        <dbReference type="PROSITE" id="PS50106"/>
    </source>
</evidence>
<feature type="compositionally biased region" description="Polar residues" evidence="2">
    <location>
        <begin position="619"/>
        <end position="633"/>
    </location>
</feature>
<dbReference type="SMART" id="SM00233">
    <property type="entry name" value="PH"/>
    <property type="match status" value="1"/>
</dbReference>
<dbReference type="SUPFAM" id="SSF48350">
    <property type="entry name" value="GTPase activation domain, GAP"/>
    <property type="match status" value="1"/>
</dbReference>
<dbReference type="Gene3D" id="2.30.42.10">
    <property type="match status" value="1"/>
</dbReference>
<dbReference type="Gene3D" id="2.30.29.30">
    <property type="entry name" value="Pleckstrin-homology domain (PH domain)/Phosphotyrosine-binding domain (PTB)"/>
    <property type="match status" value="1"/>
</dbReference>
<dbReference type="InterPro" id="IPR011993">
    <property type="entry name" value="PH-like_dom_sf"/>
</dbReference>
<dbReference type="InterPro" id="IPR000198">
    <property type="entry name" value="RhoGAP_dom"/>
</dbReference>
<dbReference type="InterPro" id="IPR008936">
    <property type="entry name" value="Rho_GTPase_activation_prot"/>
</dbReference>
<evidence type="ECO:0000256" key="2">
    <source>
        <dbReference type="SAM" id="MobiDB-lite"/>
    </source>
</evidence>
<dbReference type="SUPFAM" id="SSF50729">
    <property type="entry name" value="PH domain-like"/>
    <property type="match status" value="1"/>
</dbReference>
<dbReference type="InterPro" id="IPR041489">
    <property type="entry name" value="PDZ_6"/>
</dbReference>
<dbReference type="InterPro" id="IPR001605">
    <property type="entry name" value="PH_dom-spectrin-type"/>
</dbReference>
<dbReference type="SUPFAM" id="SSF50156">
    <property type="entry name" value="PDZ domain-like"/>
    <property type="match status" value="1"/>
</dbReference>
<accession>A0ABM1S6U1</accession>
<proteinExistence type="predicted"/>
<feature type="region of interest" description="Disordered" evidence="2">
    <location>
        <begin position="607"/>
        <end position="654"/>
    </location>
</feature>
<feature type="domain" description="PDZ" evidence="4">
    <location>
        <begin position="88"/>
        <end position="145"/>
    </location>
</feature>
<dbReference type="PROSITE" id="PS50238">
    <property type="entry name" value="RHOGAP"/>
    <property type="match status" value="1"/>
</dbReference>
<keyword evidence="1" id="KW-0343">GTPase activation</keyword>
<dbReference type="Pfam" id="PF00620">
    <property type="entry name" value="RhoGAP"/>
    <property type="match status" value="1"/>
</dbReference>
<dbReference type="SMART" id="SM00228">
    <property type="entry name" value="PDZ"/>
    <property type="match status" value="1"/>
</dbReference>
<dbReference type="Gene3D" id="1.10.555.10">
    <property type="entry name" value="Rho GTPase activation protein"/>
    <property type="match status" value="1"/>
</dbReference>
<feature type="region of interest" description="Disordered" evidence="2">
    <location>
        <begin position="1600"/>
        <end position="1619"/>
    </location>
</feature>
<protein>
    <submittedName>
        <fullName evidence="7">Uncharacterized protein LOC106457641 isoform X1</fullName>
    </submittedName>
</protein>
<dbReference type="Pfam" id="PF17820">
    <property type="entry name" value="PDZ_6"/>
    <property type="match status" value="1"/>
</dbReference>
<dbReference type="Proteomes" id="UP000694941">
    <property type="component" value="Unplaced"/>
</dbReference>
<dbReference type="PROSITE" id="PS50003">
    <property type="entry name" value="PH_DOMAIN"/>
    <property type="match status" value="1"/>
</dbReference>
<dbReference type="SMART" id="SM00324">
    <property type="entry name" value="RhoGAP"/>
    <property type="match status" value="1"/>
</dbReference>
<dbReference type="PANTHER" id="PTHR23175">
    <property type="entry name" value="PDZ DOMAIN-CONTAINING PROTEIN"/>
    <property type="match status" value="1"/>
</dbReference>
<evidence type="ECO:0000256" key="1">
    <source>
        <dbReference type="ARBA" id="ARBA00022468"/>
    </source>
</evidence>
<gene>
    <name evidence="7" type="primary">LOC106457641</name>
</gene>
<sequence>MMMVSKEQHQKTEVQPLDSHQQVVVTEVKQWWPGLRRLVLRRDETDFGFTLRHFIIYPLNKNQDLEKKEHYTETSECNNQRQEAMDTIFVREVKEGSPAHTAGLVIGDRIVSVNGHPITGKTYSEVIGLIHNSRNLDLLVVPKEEDILQLYFSNSAYQPVERITSGNDNSSGNQEIILEIGDNIEYEEQFKRDEFCLKEPTDKIRKFQYQDFATNTCEVESEDASHGGRDAAKQHGYSHIKVTESTLSSTVNNSHKISEANKNPVNLIDAEDHVNGSFNFYQEVPLHFDFGKKQESPFRLTSNESDRFAYSYTDIQSLQVTDSSFQQSLAPQTKSRKEGQDTMNELHRGVVDKHMFKGIKSHSLITLEGERNDGSVLSTIRYPILQQCCPYGRHGSEEIVDTLSEPSSRSLTPDVTRSQHVSSFHLIDQRCHQFEPSYLLARQLERINIHRSELAKMSPHHPIMTLRAGKFQGREVMSDSETASPSSFNHRALPKPHHQIVGLKCHPTTWTGFREFSQKKLPSRLDTPVSIIKEKEQQLTVYDDIAKMKDIIHEDDDRATSDQPFISQSSSKVVLRKKPPIGEVPLGRRVSYLKATARERIDMDSDVDYSDEEEDHSIISDQSAPSSTHQLQKLRSFHGEKTPEKVKASETREAEDECMERQGWLACKALTVEGKRSSDRSWRPVWAVLNAEMLYLLKERRDPSEVGPGIEDTHIPVKSSIAGVAHDYTKKKHVFRLRLPGGTEYLLQADTHVQMIEWLAALQHIKMEDHEDWLNEPTSVLEKAAVFELQQLWNTMGRLSPLPRPIKKFALRHRSPSGTHAPKTRRASHTDEVPKSVAAWRGRVVHGLKMFNSTPAKGTRSGLRLEQYQGSQNNQFVPLIVDLCIGIVETRGLDTVGIYRVPGNNAAVSLLINAVNQQTTTIDLQDAHWNDVNVVSSLLKAFFRRLSEPLFTSSLYPQFIAASKLDNPASKLQTIHQLIHLLPRHYFETLKCIMSHLKKVAIHANNNKMEARNLAIVFGPTLVRSADNNMVALVTDMPHQCCITETIIKNAEWLFTKSPTENLANLPDNYVKRSSEPLPVAEQEVLLQNIRKIDGGTAAAGISGREFVSSLMSAAHQKVWHRQKKAAIHADEQIISNEKKYSVTGRQRKFLEYQSLEPTMHKPIMSQFMFVPWSHEKSLKLPKTLPDMPIMSDNCSSFTSLSSFCTSELASDQGDSDSQVERRTKEKRKPFEKIDDGVVLHTYEEVSALTKERIKSFEQETRAILQRDIYKHQEKSSHHQMAREQIEREWRRAKQEIEQDDLLDQVADNPSFFADLYSDQRHVDQHRRMNCHNETTKEVFTTTNVKKPQKIELSTCHGDSTQSSLKHLSWTQTERISVPGEGGLVSEHSRMLAQNFPRYSRQQNHPQMKKYASTNGTCGKVSTSILTDQKALPATTKHVLFRSEARKQMEHRSFSNVYLPEAGNRQNTTSITTSLVSSGIPTGETSATVCSQGTHCSSHQFVGSHPVYLEVCGRSQSMESTVSYHGTSNTLLHSNLSHSGEVIPTSLIPSSSGISPPLLPWQQSNEIGHTHDSQYTVSQGDASRHLPSHLLSCYQHRHTKSSSVDLDNEQPVLSKKVKM</sequence>
<evidence type="ECO:0000259" key="3">
    <source>
        <dbReference type="PROSITE" id="PS50003"/>
    </source>
</evidence>
<feature type="compositionally biased region" description="Basic and acidic residues" evidence="2">
    <location>
        <begin position="1219"/>
        <end position="1228"/>
    </location>
</feature>
<feature type="compositionally biased region" description="Basic and acidic residues" evidence="2">
    <location>
        <begin position="637"/>
        <end position="652"/>
    </location>
</feature>